<proteinExistence type="inferred from homology"/>
<comment type="caution">
    <text evidence="5">The sequence shown here is derived from an EMBL/GenBank/DDBJ whole genome shotgun (WGS) entry which is preliminary data.</text>
</comment>
<dbReference type="Pfam" id="PF19838">
    <property type="entry name" value="LptD_2"/>
    <property type="match status" value="1"/>
</dbReference>
<dbReference type="InterPro" id="IPR020889">
    <property type="entry name" value="LipoPS_assembly_LptD"/>
</dbReference>
<dbReference type="InterPro" id="IPR050218">
    <property type="entry name" value="LptD"/>
</dbReference>
<organism evidence="5 6">
    <name type="scientific">Pseudomarimonas salicorniae</name>
    <dbReference type="NCBI Taxonomy" id="2933270"/>
    <lineage>
        <taxon>Bacteria</taxon>
        <taxon>Pseudomonadati</taxon>
        <taxon>Pseudomonadota</taxon>
        <taxon>Gammaproteobacteria</taxon>
        <taxon>Lysobacterales</taxon>
        <taxon>Lysobacteraceae</taxon>
        <taxon>Pseudomarimonas</taxon>
    </lineage>
</organism>
<feature type="domain" description="LPS-assembly protein LptD central" evidence="4">
    <location>
        <begin position="195"/>
        <end position="275"/>
    </location>
</feature>
<keyword evidence="2" id="KW-0472">Membrane</keyword>
<name>A0ABT0GHW8_9GAMM</name>
<dbReference type="PANTHER" id="PTHR30189">
    <property type="entry name" value="LPS-ASSEMBLY PROTEIN"/>
    <property type="match status" value="1"/>
</dbReference>
<feature type="signal peptide" evidence="2">
    <location>
        <begin position="1"/>
        <end position="24"/>
    </location>
</feature>
<feature type="domain" description="LptD C-terminal" evidence="3">
    <location>
        <begin position="297"/>
        <end position="684"/>
    </location>
</feature>
<comment type="caution">
    <text evidence="2">Lacks conserved residue(s) required for the propagation of feature annotation.</text>
</comment>
<gene>
    <name evidence="2 5" type="primary">lptD</name>
    <name evidence="5" type="ORF">M0G41_10690</name>
</gene>
<dbReference type="HAMAP" id="MF_01411">
    <property type="entry name" value="LPS_assembly_LptD"/>
    <property type="match status" value="1"/>
</dbReference>
<sequence length="763" mass="85575" precursor="true">MLVSNRSRLAACIVLALCTAPLGAQPLSADDPTWRLCGGNPGFGWMAPLRPLDDADQAIQLEAGAVSGSIKGVSRWEGGVTASQPGRRIAAEQLDYTHGSGDYRATGDVRYQDAQLALQAQSAAGNLGRRQSELDAVDYRLIAARGNGSAERIRLEGELAVLFGLEYSTCNPDDRAWALHARQLELDRAQGFGVARDATLRVGQVPVLWVPWISFPIDERRRTGLLFPSLGYADETGIDVRVPWYLNLAPNMDATLTPRILGRRGVMLGAEYRYLTERHGGIIEGNWLPDDDLSGRDRGSLRLRHTGVLSSFWRVDADLNHVSDDRYFEDFGDSLTARATSLLESRAGLYGRGPGWQASVLTRDFQITDPLVPDSAEPYRQLPRARFALDRSLGSLWRYGFDAEAVHFDHDEAGAPSFYQRGAAQRYDLQPWIELDFERAAGYVRPRLAYRYTGYQLSDDFLRGIEECPIIDCAFGPPRLWPNRSPSRALPISSFDAALNFERSTRLFGESMLQTLQPRLYYLHVPFENQDDLPLFDTQPLTFGWDQLFRSNAFSGADRQTDANQVTLALSSRWFEQDSGRERLGLAIGQIRYLDPPRVGLERTLPPRRSESAYVAMADVAITRSLSLGIGQQWDPEIDRTTVSGARLQWRGERGALGNLGYRYRRAELEQVDASFALPLGEAWRWIGRWNYSLRDEGTLEAFAGIEWQSCCVAVRVLGRHYVRNRESDKNNALYVELELKGLASFGRNTGQFLERAILGYSR</sequence>
<dbReference type="Pfam" id="PF04453">
    <property type="entry name" value="LptD"/>
    <property type="match status" value="1"/>
</dbReference>
<keyword evidence="6" id="KW-1185">Reference proteome</keyword>
<dbReference type="InterPro" id="IPR045659">
    <property type="entry name" value="LptD_2"/>
</dbReference>
<evidence type="ECO:0000256" key="1">
    <source>
        <dbReference type="ARBA" id="ARBA00023237"/>
    </source>
</evidence>
<evidence type="ECO:0000259" key="3">
    <source>
        <dbReference type="Pfam" id="PF04453"/>
    </source>
</evidence>
<comment type="subunit">
    <text evidence="2">Component of the lipopolysaccharide transport and assembly complex. Interacts with LptE and LptA.</text>
</comment>
<comment type="subcellular location">
    <subcellularLocation>
        <location evidence="2">Cell outer membrane</location>
    </subcellularLocation>
</comment>
<dbReference type="RefSeq" id="WP_248209179.1">
    <property type="nucleotide sequence ID" value="NZ_JALNMH010000008.1"/>
</dbReference>
<evidence type="ECO:0000313" key="5">
    <source>
        <dbReference type="EMBL" id="MCK7594138.1"/>
    </source>
</evidence>
<dbReference type="InterPro" id="IPR007543">
    <property type="entry name" value="LptD_C"/>
</dbReference>
<dbReference type="EMBL" id="JALNMH010000008">
    <property type="protein sequence ID" value="MCK7594138.1"/>
    <property type="molecule type" value="Genomic_DNA"/>
</dbReference>
<dbReference type="PANTHER" id="PTHR30189:SF1">
    <property type="entry name" value="LPS-ASSEMBLY PROTEIN LPTD"/>
    <property type="match status" value="1"/>
</dbReference>
<comment type="similarity">
    <text evidence="2">Belongs to the LptD family.</text>
</comment>
<evidence type="ECO:0000313" key="6">
    <source>
        <dbReference type="Proteomes" id="UP001431449"/>
    </source>
</evidence>
<keyword evidence="1 2" id="KW-0998">Cell outer membrane</keyword>
<reference evidence="5" key="1">
    <citation type="submission" date="2022-04" db="EMBL/GenBank/DDBJ databases">
        <title>Lysobacter sp. CAU 1642 isolated from sea sand.</title>
        <authorList>
            <person name="Kim W."/>
        </authorList>
    </citation>
    <scope>NUCLEOTIDE SEQUENCE</scope>
    <source>
        <strain evidence="5">CAU 1642</strain>
    </source>
</reference>
<dbReference type="Proteomes" id="UP001431449">
    <property type="component" value="Unassembled WGS sequence"/>
</dbReference>
<evidence type="ECO:0000256" key="2">
    <source>
        <dbReference type="HAMAP-Rule" id="MF_01411"/>
    </source>
</evidence>
<feature type="chain" id="PRO_5044938861" description="LPS-assembly protein LptD" evidence="2">
    <location>
        <begin position="25"/>
        <end position="763"/>
    </location>
</feature>
<keyword evidence="2" id="KW-0732">Signal</keyword>
<comment type="function">
    <text evidence="2">Together with LptE, is involved in the assembly of lipopolysaccharide (LPS) at the surface of the outer membrane.</text>
</comment>
<evidence type="ECO:0000259" key="4">
    <source>
        <dbReference type="Pfam" id="PF19838"/>
    </source>
</evidence>
<accession>A0ABT0GHW8</accession>
<protein>
    <recommendedName>
        <fullName evidence="2">LPS-assembly protein LptD</fullName>
    </recommendedName>
</protein>